<proteinExistence type="predicted"/>
<evidence type="ECO:0000313" key="2">
    <source>
        <dbReference type="EMBL" id="MDQ0446452.1"/>
    </source>
</evidence>
<name>A0ABU0HVU2_9HYPH</name>
<accession>A0ABU0HVU2</accession>
<dbReference type="Proteomes" id="UP001231124">
    <property type="component" value="Unassembled WGS sequence"/>
</dbReference>
<evidence type="ECO:0008006" key="4">
    <source>
        <dbReference type="Google" id="ProtNLM"/>
    </source>
</evidence>
<protein>
    <recommendedName>
        <fullName evidence="4">Peptidase inhibitor family I36 protein</fullName>
    </recommendedName>
</protein>
<dbReference type="RefSeq" id="WP_238201191.1">
    <property type="nucleotide sequence ID" value="NZ_BPQE01000002.1"/>
</dbReference>
<keyword evidence="3" id="KW-1185">Reference proteome</keyword>
<dbReference type="EMBL" id="JAUSVP010000002">
    <property type="protein sequence ID" value="MDQ0446452.1"/>
    <property type="molecule type" value="Genomic_DNA"/>
</dbReference>
<reference evidence="2 3" key="1">
    <citation type="submission" date="2023-07" db="EMBL/GenBank/DDBJ databases">
        <title>Genomic Encyclopedia of Type Strains, Phase IV (KMG-IV): sequencing the most valuable type-strain genomes for metagenomic binning, comparative biology and taxonomic classification.</title>
        <authorList>
            <person name="Goeker M."/>
        </authorList>
    </citation>
    <scope>NUCLEOTIDE SEQUENCE [LARGE SCALE GENOMIC DNA]</scope>
    <source>
        <strain evidence="2 3">DSM 19013</strain>
    </source>
</reference>
<evidence type="ECO:0000313" key="3">
    <source>
        <dbReference type="Proteomes" id="UP001231124"/>
    </source>
</evidence>
<feature type="compositionally biased region" description="Low complexity" evidence="1">
    <location>
        <begin position="139"/>
        <end position="155"/>
    </location>
</feature>
<evidence type="ECO:0000256" key="1">
    <source>
        <dbReference type="SAM" id="MobiDB-lite"/>
    </source>
</evidence>
<gene>
    <name evidence="2" type="ORF">QO012_000941</name>
</gene>
<sequence length="253" mass="26784">MGYEAHTGDLRAGLPVPAYSAGLPAVEAGHGLSALRLIDSPATGRRRRYAVPALLVAGWGGLFAYCSAYLREDLPFRPAAPVQADKRAETSPRPTVVLPDMEDQPARPTALASTPAADRIGADPSRTLAVQADSTQTNPAQPSLASPSRPASGPAPVEYAGIWGPTPAACGSPSRRRGYLPATITADRARAGRTLCTFHDGHRAGNGWIMAAECSDRGRRWSSQVRLVVEGDRLTWTSNRGSVSYTRCARRAG</sequence>
<feature type="region of interest" description="Disordered" evidence="1">
    <location>
        <begin position="81"/>
        <end position="155"/>
    </location>
</feature>
<organism evidence="2 3">
    <name type="scientific">Methylobacterium aerolatum</name>
    <dbReference type="NCBI Taxonomy" id="418708"/>
    <lineage>
        <taxon>Bacteria</taxon>
        <taxon>Pseudomonadati</taxon>
        <taxon>Pseudomonadota</taxon>
        <taxon>Alphaproteobacteria</taxon>
        <taxon>Hyphomicrobiales</taxon>
        <taxon>Methylobacteriaceae</taxon>
        <taxon>Methylobacterium</taxon>
    </lineage>
</organism>
<comment type="caution">
    <text evidence="2">The sequence shown here is derived from an EMBL/GenBank/DDBJ whole genome shotgun (WGS) entry which is preliminary data.</text>
</comment>